<dbReference type="OrthoDB" id="536657at2759"/>
<dbReference type="Proteomes" id="UP000324800">
    <property type="component" value="Unassembled WGS sequence"/>
</dbReference>
<evidence type="ECO:0000313" key="3">
    <source>
        <dbReference type="Proteomes" id="UP000324800"/>
    </source>
</evidence>
<evidence type="ECO:0000313" key="2">
    <source>
        <dbReference type="EMBL" id="KAA6393215.1"/>
    </source>
</evidence>
<keyword evidence="1" id="KW-0175">Coiled coil</keyword>
<organism evidence="2 3">
    <name type="scientific">Streblomastix strix</name>
    <dbReference type="NCBI Taxonomy" id="222440"/>
    <lineage>
        <taxon>Eukaryota</taxon>
        <taxon>Metamonada</taxon>
        <taxon>Preaxostyla</taxon>
        <taxon>Oxymonadida</taxon>
        <taxon>Streblomastigidae</taxon>
        <taxon>Streblomastix</taxon>
    </lineage>
</organism>
<feature type="coiled-coil region" evidence="1">
    <location>
        <begin position="831"/>
        <end position="858"/>
    </location>
</feature>
<accession>A0A5J4WFM9</accession>
<sequence>MNQETLIKELLVYFLSELNNEKDFIDLIRPSVLKHSFLEAQLLNGHLNSQETSSNNPESQIQNDDSRFIDEITKRVELTFEIQSQRIFRASDETVELGLHIKNIGDKLTVKVFEVSTLAYYLQRKDEIGSNIDLEGLVANEEQEIDFSEIPSAIRKRVTLKPKAAQGKGIRGVVIVVVYGGCHTSRAVIRKGQLRLISRCTVDGHAIRIVDEFNRQVIHGAFWINGKRFGKHQLGQKGNEFEISSSSNKDQNSDLEIKKKVKLLGPLREGEFLIPYTTEGSGIISKEVVITDETSGFSSLVEFQHHQEIYSFNAGIFVEREELITFNTAHILFRPQLQCNNVPASVSLIESMLVTVTLITAVDGVTTSKRFEGLKFIDGELTVVKVLIPEGLRTLNVSVQGRVQIYSDLGRRVDVNSSRSFQINGIVDSDSIIHAELRMENVLLQQNKNQREYTLNIFGKSGESVGYQVITFNFGWIASYGKPITDIRLMTDSKGEICLASLTDISYFDINMSVGGTGESLNKRFFLPKHENGGYGIEENLSNQDQENKFETIVGISGQTLFVPYFGSENESKLITLIPINSQEIGIKKYTKDIKYDNGRLILSQSLIADDYKLFDWKTGRNVSISLIEPFRRIAQGSLSEFGSQTVGIANVQQLEDGSVSVDIVGVTPSTRVHAFARRFQAAFHAQTLLTGIPPQQGVVFKYKQPQSQYVSDKQLGSEELYILNRRQCGDRLGNTLSTPSVLLNPVVNKETIRHEQAVVLGDKFDKAINQAGGSVLNCATVVINQKPPEQLNDGTGKCRLILPASAILPGHCELTIVATDDTRIVSQTIAVNIQKKIEKLKDKSKEKEIQIGQQQQKEDEQLLIRDMRLLHPNDPSIHITDARQTFLLIPQTILTQDRLKTDKLFQFGQISDLKEQNKRHFDKIQPSHVLDDLSTTQYETYNSLPGLIRLMQSICASEQRRIGQEDLNKKFQLYRELFGNFGELNEAEQISRYSQFACHETHFFFKRKAPELFKRVIAPYLQCKKEKTLFDHLILETHDNKVLHRNIASNQFQELNALEQILLLEQLILSEYEQDKIFNQKDYQKQKGKDIQSAKHLCVEFLKVIQQNLDVSPSNREKETRLYEIALKSGLENTNESNKTIQPEMNLDDGRLECEEDMIMESDEMLYECECEDQSELISSSKSNGVVQQKLKLRLIDNDRSQIEEEDDEDKEEENKLPFISSNIIHAHSSFTEVVMAIGASDVSITRVKPQLKVERQGGRNKGVIECNESACIAFVKETEEAKFQY</sequence>
<reference evidence="2 3" key="1">
    <citation type="submission" date="2019-03" db="EMBL/GenBank/DDBJ databases">
        <title>Single cell metagenomics reveals metabolic interactions within the superorganism composed of flagellate Streblomastix strix and complex community of Bacteroidetes bacteria on its surface.</title>
        <authorList>
            <person name="Treitli S.C."/>
            <person name="Kolisko M."/>
            <person name="Husnik F."/>
            <person name="Keeling P."/>
            <person name="Hampl V."/>
        </authorList>
    </citation>
    <scope>NUCLEOTIDE SEQUENCE [LARGE SCALE GENOMIC DNA]</scope>
    <source>
        <strain evidence="2">ST1C</strain>
    </source>
</reference>
<comment type="caution">
    <text evidence="2">The sequence shown here is derived from an EMBL/GenBank/DDBJ whole genome shotgun (WGS) entry which is preliminary data.</text>
</comment>
<dbReference type="EMBL" id="SNRW01002301">
    <property type="protein sequence ID" value="KAA6393215.1"/>
    <property type="molecule type" value="Genomic_DNA"/>
</dbReference>
<proteinExistence type="predicted"/>
<gene>
    <name evidence="2" type="ORF">EZS28_011256</name>
</gene>
<name>A0A5J4WFM9_9EUKA</name>
<evidence type="ECO:0000256" key="1">
    <source>
        <dbReference type="SAM" id="Coils"/>
    </source>
</evidence>
<protein>
    <submittedName>
        <fullName evidence="2">Putative Actin-binding protein F</fullName>
    </submittedName>
</protein>